<dbReference type="InterPro" id="IPR019137">
    <property type="entry name" value="Nck-associated_protein-1"/>
</dbReference>
<evidence type="ECO:0000313" key="3">
    <source>
        <dbReference type="Proteomes" id="UP001210925"/>
    </source>
</evidence>
<dbReference type="AlphaFoldDB" id="A0AAD5Y2Y7"/>
<comment type="similarity">
    <text evidence="1">Belongs to the HEM-1/HEM-2 family.</text>
</comment>
<name>A0AAD5Y2Y7_9FUNG</name>
<sequence>MASDITKWADHAFVLSKQANTLLAALHSVKKTLDQETAPSSDILIKGGSPDLTITYRGTVIKPEAPARPPLARLLIFMDPQVANLQNKLKKFPESTDIKEKDLSIFQNSEEILRDLKPYYDVFGAIADYIDLATPVLLGVSKFRLIVETHTELVITFFELLTNIAKLLLLASSISPLKKVVVYLYSKAYQITSGETNTPNWNSIVQFFKLHERPIATLQTMLAPILPTFNNTLQGLTSMLSSKLSDSPGSEIWDVLAESDHSREKFSPYSTQTLSEIMLIGFLVNPSAELADTVKTILGTRNSINLVRDECYSLYGEIEQISKDNLKIQKLKSLKQDLVSASGQLKEYHQQDEVCYYFDNYDLDPIGNPLKGKQQKTFDYSIAELIWLHKAIWTAIIQSKRELQEYLVSEIEHLYASLSDFLKTNFEDLSSDLNVPEMEIIKQLMETCRSPLQESDFHGIRMNWLRLQAFLAFNGKALKTKIDGFKEQMERFYQVSCWVDDFSLYVSEHSSWKLLYYKQNALHEHMKEIYEIGGDAVKYSVAYGLIATDFNENIPVTWTYDGPHVQSHTMCYATEFFSVYGQFAVLIAHDLANRVNLHIASAPPEQGLLTKKTIKKHRIPEPSNREDDPKLLQVIEEERSILLNLMDVFLYGGIPIYDVVFHPFEFFLDSLCTKFRMFLNQGIYLNDILITKENCGTGGVDIMSFDIKRPTVFLKEIRNYMNGMNYLCRITGVNVKNILRDVWLDQLDHEKAKRFASGMPNELVFELNNKAQRNKGLAVQQNTIQPFLITLVQWYCEFIVSKAASGTAVFSPIHQSFCNIAPSSVQAEYYTGIDEVRALFDLIGLEGMQFFEEKLVRMATVQASAIQDIIGHNKDLLSQINPLEGRILRDQYKKFLYMSNFVNEATILGFILQFRDLLSNAAKAKYESKIPYVTRMVDNLLREPNINMDEFKTIHVLANQMGNKSAQDGMLKWGLSALTSDAEISALWSLMPAAFGIANLYFINSEKSIFNPSFDCDINLIIGMENNAHAILYAFGTLMSTINALRKKSKADILEQYRRFLHVTSTIVFSEWEQENEKQNGAHSTPSIVIAVHKFVKSVKSLPESQINAYLPSALVNSCLQKIEHTNYHRGIAGGISRDDDLAL</sequence>
<dbReference type="GO" id="GO:0016477">
    <property type="term" value="P:cell migration"/>
    <property type="evidence" value="ECO:0007669"/>
    <property type="project" value="TreeGrafter"/>
</dbReference>
<keyword evidence="3" id="KW-1185">Reference proteome</keyword>
<dbReference type="Proteomes" id="UP001210925">
    <property type="component" value="Unassembled WGS sequence"/>
</dbReference>
<dbReference type="PANTHER" id="PTHR12093">
    <property type="entry name" value="NCK-ASSOCIATED PROTEIN 1"/>
    <property type="match status" value="1"/>
</dbReference>
<dbReference type="Pfam" id="PF09735">
    <property type="entry name" value="Nckap1"/>
    <property type="match status" value="2"/>
</dbReference>
<organism evidence="2 3">
    <name type="scientific">Boothiomyces macroporosus</name>
    <dbReference type="NCBI Taxonomy" id="261099"/>
    <lineage>
        <taxon>Eukaryota</taxon>
        <taxon>Fungi</taxon>
        <taxon>Fungi incertae sedis</taxon>
        <taxon>Chytridiomycota</taxon>
        <taxon>Chytridiomycota incertae sedis</taxon>
        <taxon>Chytridiomycetes</taxon>
        <taxon>Rhizophydiales</taxon>
        <taxon>Terramycetaceae</taxon>
        <taxon>Boothiomyces</taxon>
    </lineage>
</organism>
<dbReference type="EMBL" id="JADGKB010000045">
    <property type="protein sequence ID" value="KAJ3256841.1"/>
    <property type="molecule type" value="Genomic_DNA"/>
</dbReference>
<dbReference type="GO" id="GO:0030866">
    <property type="term" value="P:cortical actin cytoskeleton organization"/>
    <property type="evidence" value="ECO:0007669"/>
    <property type="project" value="TreeGrafter"/>
</dbReference>
<dbReference type="PANTHER" id="PTHR12093:SF10">
    <property type="entry name" value="MEMBRANE-ASSOCIATED PROTEIN HEM"/>
    <property type="match status" value="1"/>
</dbReference>
<gene>
    <name evidence="2" type="primary">NCKAP1L</name>
    <name evidence="2" type="ORF">HK103_005085</name>
</gene>
<evidence type="ECO:0000313" key="2">
    <source>
        <dbReference type="EMBL" id="KAJ3256841.1"/>
    </source>
</evidence>
<reference evidence="2" key="1">
    <citation type="submission" date="2020-05" db="EMBL/GenBank/DDBJ databases">
        <title>Phylogenomic resolution of chytrid fungi.</title>
        <authorList>
            <person name="Stajich J.E."/>
            <person name="Amses K."/>
            <person name="Simmons R."/>
            <person name="Seto K."/>
            <person name="Myers J."/>
            <person name="Bonds A."/>
            <person name="Quandt C.A."/>
            <person name="Barry K."/>
            <person name="Liu P."/>
            <person name="Grigoriev I."/>
            <person name="Longcore J.E."/>
            <person name="James T.Y."/>
        </authorList>
    </citation>
    <scope>NUCLEOTIDE SEQUENCE</scope>
    <source>
        <strain evidence="2">PLAUS21</strain>
    </source>
</reference>
<dbReference type="GO" id="GO:0030031">
    <property type="term" value="P:cell projection assembly"/>
    <property type="evidence" value="ECO:0007669"/>
    <property type="project" value="TreeGrafter"/>
</dbReference>
<comment type="caution">
    <text evidence="2">The sequence shown here is derived from an EMBL/GenBank/DDBJ whole genome shotgun (WGS) entry which is preliminary data.</text>
</comment>
<evidence type="ECO:0000256" key="1">
    <source>
        <dbReference type="ARBA" id="ARBA00037947"/>
    </source>
</evidence>
<dbReference type="GO" id="GO:0000902">
    <property type="term" value="P:cell morphogenesis"/>
    <property type="evidence" value="ECO:0007669"/>
    <property type="project" value="TreeGrafter"/>
</dbReference>
<protein>
    <submittedName>
        <fullName evidence="2">Nck-associated protein 1-like</fullName>
    </submittedName>
</protein>
<dbReference type="GO" id="GO:0031209">
    <property type="term" value="C:SCAR complex"/>
    <property type="evidence" value="ECO:0007669"/>
    <property type="project" value="TreeGrafter"/>
</dbReference>
<accession>A0AAD5Y2Y7</accession>
<proteinExistence type="inferred from homology"/>